<dbReference type="EMBL" id="FNGS01000006">
    <property type="protein sequence ID" value="SDM39173.1"/>
    <property type="molecule type" value="Genomic_DNA"/>
</dbReference>
<dbReference type="OrthoDB" id="882789at2"/>
<evidence type="ECO:0000313" key="2">
    <source>
        <dbReference type="EMBL" id="SDM39173.1"/>
    </source>
</evidence>
<dbReference type="AlphaFoldDB" id="A0A1G9SUS3"/>
<organism evidence="2 3">
    <name type="scientific">Siphonobacter aquaeclarae</name>
    <dbReference type="NCBI Taxonomy" id="563176"/>
    <lineage>
        <taxon>Bacteria</taxon>
        <taxon>Pseudomonadati</taxon>
        <taxon>Bacteroidota</taxon>
        <taxon>Cytophagia</taxon>
        <taxon>Cytophagales</taxon>
        <taxon>Cytophagaceae</taxon>
        <taxon>Siphonobacter</taxon>
    </lineage>
</organism>
<evidence type="ECO:0008006" key="4">
    <source>
        <dbReference type="Google" id="ProtNLM"/>
    </source>
</evidence>
<evidence type="ECO:0000313" key="3">
    <source>
        <dbReference type="Proteomes" id="UP000198901"/>
    </source>
</evidence>
<dbReference type="RefSeq" id="WP_143011124.1">
    <property type="nucleotide sequence ID" value="NZ_FNGS01000006.1"/>
</dbReference>
<reference evidence="2 3" key="1">
    <citation type="submission" date="2016-10" db="EMBL/GenBank/DDBJ databases">
        <authorList>
            <person name="de Groot N.N."/>
        </authorList>
    </citation>
    <scope>NUCLEOTIDE SEQUENCE [LARGE SCALE GENOMIC DNA]</scope>
    <source>
        <strain evidence="2 3">DSM 21668</strain>
    </source>
</reference>
<dbReference type="Proteomes" id="UP000198901">
    <property type="component" value="Unassembled WGS sequence"/>
</dbReference>
<dbReference type="Gene3D" id="2.60.40.2880">
    <property type="entry name" value="MmpS1-5, C-terminal soluble domain"/>
    <property type="match status" value="1"/>
</dbReference>
<keyword evidence="3" id="KW-1185">Reference proteome</keyword>
<dbReference type="InterPro" id="IPR038468">
    <property type="entry name" value="MmpS_C"/>
</dbReference>
<sequence length="130" mass="14211">MNLRFLLFFVVLLMGSCKKGADTPDGGYPKEVTIEYKLTTVKGSLSTAEMVGYTNESDGRTTLTNVSLPFSKTIKRTVKFGDMPTLSVFHTNTGGACSIKMEILVNGKVAKTQTEETTDHLNGAMVYPFE</sequence>
<gene>
    <name evidence="2" type="ORF">SAMN04488090_3304</name>
</gene>
<proteinExistence type="predicted"/>
<dbReference type="STRING" id="563176.SAMN04488090_3304"/>
<evidence type="ECO:0000256" key="1">
    <source>
        <dbReference type="SAM" id="SignalP"/>
    </source>
</evidence>
<dbReference type="PROSITE" id="PS51257">
    <property type="entry name" value="PROKAR_LIPOPROTEIN"/>
    <property type="match status" value="1"/>
</dbReference>
<name>A0A1G9SUS3_9BACT</name>
<accession>A0A1G9SUS3</accession>
<protein>
    <recommendedName>
        <fullName evidence="4">Lipoprotein</fullName>
    </recommendedName>
</protein>
<feature type="signal peptide" evidence="1">
    <location>
        <begin position="1"/>
        <end position="21"/>
    </location>
</feature>
<feature type="chain" id="PRO_5011495693" description="Lipoprotein" evidence="1">
    <location>
        <begin position="22"/>
        <end position="130"/>
    </location>
</feature>
<keyword evidence="1" id="KW-0732">Signal</keyword>